<evidence type="ECO:0000313" key="2">
    <source>
        <dbReference type="EMBL" id="SQB16476.1"/>
    </source>
</evidence>
<dbReference type="RefSeq" id="WP_263870211.1">
    <property type="nucleotide sequence ID" value="NZ_JAAIST010000048.1"/>
</dbReference>
<keyword evidence="1" id="KW-0472">Membrane</keyword>
<dbReference type="Proteomes" id="UP000251853">
    <property type="component" value="Unassembled WGS sequence"/>
</dbReference>
<protein>
    <submittedName>
        <fullName evidence="2">Uncharacterized protein</fullName>
    </submittedName>
</protein>
<keyword evidence="3" id="KW-1185">Reference proteome</keyword>
<proteinExistence type="predicted"/>
<keyword evidence="1" id="KW-1133">Transmembrane helix</keyword>
<reference evidence="2 3" key="1">
    <citation type="submission" date="2018-06" db="EMBL/GenBank/DDBJ databases">
        <authorList>
            <consortium name="Pathogen Informatics"/>
            <person name="Doyle S."/>
        </authorList>
    </citation>
    <scope>NUCLEOTIDE SEQUENCE [LARGE SCALE GENOMIC DNA]</scope>
    <source>
        <strain evidence="2 3">NCTC11224</strain>
    </source>
</reference>
<evidence type="ECO:0000256" key="1">
    <source>
        <dbReference type="SAM" id="Phobius"/>
    </source>
</evidence>
<accession>A0A2X2UIW7</accession>
<organism evidence="2 3">
    <name type="scientific">Enterocloster clostridioformis</name>
    <dbReference type="NCBI Taxonomy" id="1531"/>
    <lineage>
        <taxon>Bacteria</taxon>
        <taxon>Bacillati</taxon>
        <taxon>Bacillota</taxon>
        <taxon>Clostridia</taxon>
        <taxon>Lachnospirales</taxon>
        <taxon>Lachnospiraceae</taxon>
        <taxon>Enterocloster</taxon>
    </lineage>
</organism>
<name>A0A2X2UIW7_9FIRM</name>
<dbReference type="EMBL" id="UAVW01000020">
    <property type="protein sequence ID" value="SQB16476.1"/>
    <property type="molecule type" value="Genomic_DNA"/>
</dbReference>
<sequence length="44" mass="4779">MVQEAINLFADVVAAAIPYAVVFALGQRLVTMFLGMAFKGYVEI</sequence>
<keyword evidence="1" id="KW-0812">Transmembrane</keyword>
<dbReference type="AlphaFoldDB" id="A0A2X2UIW7"/>
<gene>
    <name evidence="2" type="ORF">NCTC11224_05595</name>
</gene>
<feature type="transmembrane region" description="Helical" evidence="1">
    <location>
        <begin position="6"/>
        <end position="26"/>
    </location>
</feature>
<evidence type="ECO:0000313" key="3">
    <source>
        <dbReference type="Proteomes" id="UP000251853"/>
    </source>
</evidence>